<evidence type="ECO:0000313" key="1">
    <source>
        <dbReference type="EMBL" id="JAP93413.1"/>
    </source>
</evidence>
<dbReference type="Pfam" id="PF13306">
    <property type="entry name" value="LRR_5"/>
    <property type="match status" value="1"/>
</dbReference>
<proteinExistence type="predicted"/>
<dbReference type="PANTHER" id="PTHR45661">
    <property type="entry name" value="SURFACE ANTIGEN"/>
    <property type="match status" value="1"/>
</dbReference>
<protein>
    <submittedName>
        <fullName evidence="1">Leucine rich repeats-containing protein</fullName>
    </submittedName>
</protein>
<accession>A0A146K9C2</accession>
<dbReference type="InterPro" id="IPR032675">
    <property type="entry name" value="LRR_dom_sf"/>
</dbReference>
<dbReference type="AlphaFoldDB" id="A0A146K9C2"/>
<sequence>QNCIFNIIAPFVKQIGEKQFQQNDKLFYVYSPKLKKICNQGFYMCQNLFCISGNNINHIEDSAFYRCHNLQEVSCKNTKSIGDHAFLGCSILEFTSDFVKSLPRSVFTHCTSLRQISMSRATVVSSSAFIGCENLEFLDFPKLEMKNFYLDLAKIKVSERTHGSWKNNCKVYEQIPFQSHEIQEFTQRRVKKMLNYQFDIDLIEYETEQNYKQQNDHFVA</sequence>
<name>A0A146K9C2_9EUKA</name>
<dbReference type="InterPro" id="IPR053139">
    <property type="entry name" value="Surface_bspA-like"/>
</dbReference>
<dbReference type="EMBL" id="GDID01003193">
    <property type="protein sequence ID" value="JAP93413.1"/>
    <property type="molecule type" value="Transcribed_RNA"/>
</dbReference>
<organism evidence="1">
    <name type="scientific">Trepomonas sp. PC1</name>
    <dbReference type="NCBI Taxonomy" id="1076344"/>
    <lineage>
        <taxon>Eukaryota</taxon>
        <taxon>Metamonada</taxon>
        <taxon>Diplomonadida</taxon>
        <taxon>Hexamitidae</taxon>
        <taxon>Hexamitinae</taxon>
        <taxon>Trepomonas</taxon>
    </lineage>
</organism>
<reference evidence="1" key="1">
    <citation type="submission" date="2015-07" db="EMBL/GenBank/DDBJ databases">
        <title>Adaptation to a free-living lifestyle via gene acquisitions in the diplomonad Trepomonas sp. PC1.</title>
        <authorList>
            <person name="Xu F."/>
            <person name="Jerlstrom-Hultqvist J."/>
            <person name="Kolisko M."/>
            <person name="Simpson A.G.B."/>
            <person name="Roger A.J."/>
            <person name="Svard S.G."/>
            <person name="Andersson J.O."/>
        </authorList>
    </citation>
    <scope>NUCLEOTIDE SEQUENCE</scope>
    <source>
        <strain evidence="1">PC1</strain>
    </source>
</reference>
<feature type="non-terminal residue" evidence="1">
    <location>
        <position position="220"/>
    </location>
</feature>
<feature type="non-terminal residue" evidence="1">
    <location>
        <position position="1"/>
    </location>
</feature>
<dbReference type="SUPFAM" id="SSF52058">
    <property type="entry name" value="L domain-like"/>
    <property type="match status" value="1"/>
</dbReference>
<dbReference type="PANTHER" id="PTHR45661:SF3">
    <property type="entry name" value="IG-LIKE DOMAIN-CONTAINING PROTEIN"/>
    <property type="match status" value="1"/>
</dbReference>
<dbReference type="Gene3D" id="3.80.10.10">
    <property type="entry name" value="Ribonuclease Inhibitor"/>
    <property type="match status" value="1"/>
</dbReference>
<gene>
    <name evidence="1" type="ORF">TPC1_14316</name>
</gene>
<dbReference type="InterPro" id="IPR026906">
    <property type="entry name" value="LRR_5"/>
</dbReference>